<dbReference type="InterPro" id="IPR039420">
    <property type="entry name" value="WalR-like"/>
</dbReference>
<feature type="domain" description="OmpR/PhoB-type" evidence="9">
    <location>
        <begin position="129"/>
        <end position="228"/>
    </location>
</feature>
<evidence type="ECO:0000256" key="2">
    <source>
        <dbReference type="ARBA" id="ARBA00023012"/>
    </source>
</evidence>
<dbReference type="GO" id="GO:0000156">
    <property type="term" value="F:phosphorelay response regulator activity"/>
    <property type="evidence" value="ECO:0007669"/>
    <property type="project" value="TreeGrafter"/>
</dbReference>
<keyword evidence="3" id="KW-0805">Transcription regulation</keyword>
<evidence type="ECO:0000256" key="3">
    <source>
        <dbReference type="ARBA" id="ARBA00023015"/>
    </source>
</evidence>
<dbReference type="InterPro" id="IPR001789">
    <property type="entry name" value="Sig_transdc_resp-reg_receiver"/>
</dbReference>
<dbReference type="InParanoid" id="A0A1I1WE17"/>
<evidence type="ECO:0000313" key="10">
    <source>
        <dbReference type="EMBL" id="SFD93387.1"/>
    </source>
</evidence>
<dbReference type="GO" id="GO:0005829">
    <property type="term" value="C:cytosol"/>
    <property type="evidence" value="ECO:0007669"/>
    <property type="project" value="TreeGrafter"/>
</dbReference>
<reference evidence="10 11" key="1">
    <citation type="submission" date="2016-10" db="EMBL/GenBank/DDBJ databases">
        <authorList>
            <person name="de Groot N.N."/>
        </authorList>
    </citation>
    <scope>NUCLEOTIDE SEQUENCE [LARGE SCALE GENOMIC DNA]</scope>
    <source>
        <strain evidence="10 11">DSM 19012</strain>
    </source>
</reference>
<dbReference type="PROSITE" id="PS50110">
    <property type="entry name" value="RESPONSE_REGULATORY"/>
    <property type="match status" value="1"/>
</dbReference>
<evidence type="ECO:0000259" key="9">
    <source>
        <dbReference type="PROSITE" id="PS51755"/>
    </source>
</evidence>
<proteinExistence type="predicted"/>
<gene>
    <name evidence="10" type="ORF">SAMN05444380_10463</name>
</gene>
<dbReference type="Pfam" id="PF00486">
    <property type="entry name" value="Trans_reg_C"/>
    <property type="match status" value="1"/>
</dbReference>
<evidence type="ECO:0000256" key="4">
    <source>
        <dbReference type="ARBA" id="ARBA00023125"/>
    </source>
</evidence>
<name>A0A1I1WE17_9BACT</name>
<dbReference type="SMART" id="SM00448">
    <property type="entry name" value="REC"/>
    <property type="match status" value="1"/>
</dbReference>
<feature type="modified residue" description="4-aspartylphosphate" evidence="6">
    <location>
        <position position="52"/>
    </location>
</feature>
<protein>
    <submittedName>
        <fullName evidence="10">Two-component system, OmpR family, alkaline phosphatase synthesis response regulator PhoP/two-component system, OmpR family, response regulator VicR</fullName>
    </submittedName>
</protein>
<dbReference type="RefSeq" id="WP_010528189.1">
    <property type="nucleotide sequence ID" value="NZ_AFSL01000073.1"/>
</dbReference>
<dbReference type="SMART" id="SM00862">
    <property type="entry name" value="Trans_reg_C"/>
    <property type="match status" value="1"/>
</dbReference>
<dbReference type="InterPro" id="IPR001867">
    <property type="entry name" value="OmpR/PhoB-type_DNA-bd"/>
</dbReference>
<dbReference type="OrthoDB" id="9790442at2"/>
<dbReference type="GO" id="GO:0000976">
    <property type="term" value="F:transcription cis-regulatory region binding"/>
    <property type="evidence" value="ECO:0007669"/>
    <property type="project" value="TreeGrafter"/>
</dbReference>
<keyword evidence="2" id="KW-0902">Two-component regulatory system</keyword>
<dbReference type="Pfam" id="PF00072">
    <property type="entry name" value="Response_reg"/>
    <property type="match status" value="1"/>
</dbReference>
<dbReference type="AlphaFoldDB" id="A0A1I1WE17"/>
<dbReference type="PANTHER" id="PTHR48111:SF11">
    <property type="entry name" value="TWO-COMPONENT RESPONSE REGULATOR"/>
    <property type="match status" value="1"/>
</dbReference>
<evidence type="ECO:0000256" key="6">
    <source>
        <dbReference type="PROSITE-ProRule" id="PRU00169"/>
    </source>
</evidence>
<dbReference type="SUPFAM" id="SSF52172">
    <property type="entry name" value="CheY-like"/>
    <property type="match status" value="1"/>
</dbReference>
<feature type="domain" description="Response regulatory" evidence="8">
    <location>
        <begin position="3"/>
        <end position="117"/>
    </location>
</feature>
<dbReference type="InterPro" id="IPR011006">
    <property type="entry name" value="CheY-like_superfamily"/>
</dbReference>
<keyword evidence="11" id="KW-1185">Reference proteome</keyword>
<dbReference type="Proteomes" id="UP000181976">
    <property type="component" value="Unassembled WGS sequence"/>
</dbReference>
<dbReference type="EMBL" id="FONA01000004">
    <property type="protein sequence ID" value="SFD93387.1"/>
    <property type="molecule type" value="Genomic_DNA"/>
</dbReference>
<feature type="DNA-binding region" description="OmpR/PhoB-type" evidence="7">
    <location>
        <begin position="129"/>
        <end position="228"/>
    </location>
</feature>
<keyword evidence="4 7" id="KW-0238">DNA-binding</keyword>
<dbReference type="SUPFAM" id="SSF46894">
    <property type="entry name" value="C-terminal effector domain of the bipartite response regulators"/>
    <property type="match status" value="1"/>
</dbReference>
<evidence type="ECO:0000256" key="7">
    <source>
        <dbReference type="PROSITE-ProRule" id="PRU01091"/>
    </source>
</evidence>
<dbReference type="InterPro" id="IPR016032">
    <property type="entry name" value="Sig_transdc_resp-reg_C-effctor"/>
</dbReference>
<evidence type="ECO:0000256" key="1">
    <source>
        <dbReference type="ARBA" id="ARBA00022553"/>
    </source>
</evidence>
<sequence length="228" mass="25843">MIRVLIAEDELPMLQGLKDNLEFEGYEVATATNGTDALKKLMTNRFHVALLDVMMPGLSGFDVCKQARAKGNKTPVIMLTAKAEEIDKVLGLELGADDYITKPFSLRELLARIRAILRRTGADATTEQNQTHQVGRLLVNFTAYTASIDGVETKLSYKEFEILHYLFTHKNETVDRDELLDEIWGTDYQPTSRTIDNFILKLRQKIEEDPNDPRIILTVHGIGYKMVL</sequence>
<evidence type="ECO:0000259" key="8">
    <source>
        <dbReference type="PROSITE" id="PS50110"/>
    </source>
</evidence>
<evidence type="ECO:0000256" key="5">
    <source>
        <dbReference type="ARBA" id="ARBA00023163"/>
    </source>
</evidence>
<dbReference type="PANTHER" id="PTHR48111">
    <property type="entry name" value="REGULATOR OF RPOS"/>
    <property type="match status" value="1"/>
</dbReference>
<dbReference type="Gene3D" id="6.10.250.690">
    <property type="match status" value="1"/>
</dbReference>
<dbReference type="Gene3D" id="3.40.50.2300">
    <property type="match status" value="1"/>
</dbReference>
<dbReference type="STRING" id="385682.SAMN05444380_10463"/>
<accession>A0A1I1WE17</accession>
<dbReference type="GO" id="GO:0006355">
    <property type="term" value="P:regulation of DNA-templated transcription"/>
    <property type="evidence" value="ECO:0007669"/>
    <property type="project" value="InterPro"/>
</dbReference>
<dbReference type="InterPro" id="IPR036388">
    <property type="entry name" value="WH-like_DNA-bd_sf"/>
</dbReference>
<evidence type="ECO:0000313" key="11">
    <source>
        <dbReference type="Proteomes" id="UP000181976"/>
    </source>
</evidence>
<dbReference type="CDD" id="cd00383">
    <property type="entry name" value="trans_reg_C"/>
    <property type="match status" value="1"/>
</dbReference>
<organism evidence="10 11">
    <name type="scientific">Thermophagus xiamenensis</name>
    <dbReference type="NCBI Taxonomy" id="385682"/>
    <lineage>
        <taxon>Bacteria</taxon>
        <taxon>Pseudomonadati</taxon>
        <taxon>Bacteroidota</taxon>
        <taxon>Bacteroidia</taxon>
        <taxon>Marinilabiliales</taxon>
        <taxon>Marinilabiliaceae</taxon>
        <taxon>Thermophagus</taxon>
    </lineage>
</organism>
<dbReference type="GO" id="GO:0032993">
    <property type="term" value="C:protein-DNA complex"/>
    <property type="evidence" value="ECO:0007669"/>
    <property type="project" value="TreeGrafter"/>
</dbReference>
<keyword evidence="1 6" id="KW-0597">Phosphoprotein</keyword>
<dbReference type="FunCoup" id="A0A1I1WE17">
    <property type="interactions" value="223"/>
</dbReference>
<dbReference type="PROSITE" id="PS51755">
    <property type="entry name" value="OMPR_PHOB"/>
    <property type="match status" value="1"/>
</dbReference>
<dbReference type="FunFam" id="3.40.50.2300:FF:000001">
    <property type="entry name" value="DNA-binding response regulator PhoB"/>
    <property type="match status" value="1"/>
</dbReference>
<dbReference type="eggNOG" id="COG0745">
    <property type="taxonomic scope" value="Bacteria"/>
</dbReference>
<keyword evidence="5" id="KW-0804">Transcription</keyword>
<dbReference type="Gene3D" id="1.10.10.10">
    <property type="entry name" value="Winged helix-like DNA-binding domain superfamily/Winged helix DNA-binding domain"/>
    <property type="match status" value="1"/>
</dbReference>